<sequence>MSASMQPQSTGPNLLAVADLHMDREANRKVLHDIRPETDGDWLIVAGDVADLVEDVEYALRLLRERFAKVIWVPGNHELWTLPKDSVQLKGEPRYRHLVELCRSLDVVTPEDEYPVWDAGTEKLVLAPLFVLYDYTLRNENETKQQALERAHEAGVVCTDEVFLHANPYPGRDAWCRARVAYTKRRLDAIPEDMRTVLISHWPLHPGPTKRLYWPEFALWCGTRLTEDWHTRYRAAVAVYGHLHIPITDIYDGVRFEEVSLGYPREWQPRGLPRGVLRKVLPEPAVLHRV</sequence>
<dbReference type="PANTHER" id="PTHR36492:SF2">
    <property type="entry name" value="[ACYL-CARRIER-PROTEIN] PHOSPHODIESTERASE PPTH"/>
    <property type="match status" value="1"/>
</dbReference>
<accession>A0A1G9WIC9</accession>
<gene>
    <name evidence="2" type="ORF">SAMN04489726_3615</name>
</gene>
<dbReference type="SUPFAM" id="SSF56300">
    <property type="entry name" value="Metallo-dependent phosphatases"/>
    <property type="match status" value="1"/>
</dbReference>
<dbReference type="InterPro" id="IPR052963">
    <property type="entry name" value="Pantetheine_PDE"/>
</dbReference>
<evidence type="ECO:0000313" key="2">
    <source>
        <dbReference type="EMBL" id="SDM83916.1"/>
    </source>
</evidence>
<dbReference type="PANTHER" id="PTHR36492">
    <property type="match status" value="1"/>
</dbReference>
<dbReference type="InterPro" id="IPR004843">
    <property type="entry name" value="Calcineurin-like_PHP"/>
</dbReference>
<dbReference type="InterPro" id="IPR029052">
    <property type="entry name" value="Metallo-depent_PP-like"/>
</dbReference>
<dbReference type="EMBL" id="LT629701">
    <property type="protein sequence ID" value="SDM83916.1"/>
    <property type="molecule type" value="Genomic_DNA"/>
</dbReference>
<dbReference type="STRING" id="211114.SAMN04489726_3615"/>
<dbReference type="Gene3D" id="3.60.21.10">
    <property type="match status" value="1"/>
</dbReference>
<keyword evidence="3" id="KW-1185">Reference proteome</keyword>
<dbReference type="CDD" id="cd00838">
    <property type="entry name" value="MPP_superfamily"/>
    <property type="match status" value="1"/>
</dbReference>
<organism evidence="2 3">
    <name type="scientific">Allokutzneria albata</name>
    <name type="common">Kibdelosporangium albatum</name>
    <dbReference type="NCBI Taxonomy" id="211114"/>
    <lineage>
        <taxon>Bacteria</taxon>
        <taxon>Bacillati</taxon>
        <taxon>Actinomycetota</taxon>
        <taxon>Actinomycetes</taxon>
        <taxon>Pseudonocardiales</taxon>
        <taxon>Pseudonocardiaceae</taxon>
        <taxon>Allokutzneria</taxon>
    </lineage>
</organism>
<name>A0A1G9WIC9_ALLAB</name>
<reference evidence="2 3" key="1">
    <citation type="submission" date="2016-10" db="EMBL/GenBank/DDBJ databases">
        <authorList>
            <person name="de Groot N.N."/>
        </authorList>
    </citation>
    <scope>NUCLEOTIDE SEQUENCE [LARGE SCALE GENOMIC DNA]</scope>
    <source>
        <strain evidence="2 3">DSM 44149</strain>
    </source>
</reference>
<feature type="domain" description="Calcineurin-like phosphoesterase" evidence="1">
    <location>
        <begin position="14"/>
        <end position="246"/>
    </location>
</feature>
<dbReference type="Proteomes" id="UP000183376">
    <property type="component" value="Chromosome I"/>
</dbReference>
<evidence type="ECO:0000313" key="3">
    <source>
        <dbReference type="Proteomes" id="UP000183376"/>
    </source>
</evidence>
<protein>
    <submittedName>
        <fullName evidence="2">3',5'-cyclic AMP phosphodiesterase CpdA</fullName>
    </submittedName>
</protein>
<evidence type="ECO:0000259" key="1">
    <source>
        <dbReference type="Pfam" id="PF00149"/>
    </source>
</evidence>
<dbReference type="GO" id="GO:0016787">
    <property type="term" value="F:hydrolase activity"/>
    <property type="evidence" value="ECO:0007669"/>
    <property type="project" value="InterPro"/>
</dbReference>
<dbReference type="eggNOG" id="COG1409">
    <property type="taxonomic scope" value="Bacteria"/>
</dbReference>
<dbReference type="Pfam" id="PF00149">
    <property type="entry name" value="Metallophos"/>
    <property type="match status" value="1"/>
</dbReference>
<dbReference type="AlphaFoldDB" id="A0A1G9WIC9"/>
<proteinExistence type="predicted"/>